<feature type="domain" description="Flavodoxin-like fold" evidence="4">
    <location>
        <begin position="1"/>
        <end position="174"/>
    </location>
</feature>
<evidence type="ECO:0000256" key="3">
    <source>
        <dbReference type="SAM" id="MobiDB-lite"/>
    </source>
</evidence>
<dbReference type="PANTHER" id="PTHR10204:SF34">
    <property type="entry name" value="NAD(P)H DEHYDROGENASE [QUINONE] 1 ISOFORM 1"/>
    <property type="match status" value="1"/>
</dbReference>
<dbReference type="Proteomes" id="UP000240317">
    <property type="component" value="Unassembled WGS sequence"/>
</dbReference>
<name>A0A2T3W8F5_9DEIO</name>
<dbReference type="InterPro" id="IPR003680">
    <property type="entry name" value="Flavodoxin_fold"/>
</dbReference>
<dbReference type="SUPFAM" id="SSF52218">
    <property type="entry name" value="Flavoproteins"/>
    <property type="match status" value="1"/>
</dbReference>
<comment type="similarity">
    <text evidence="1">Belongs to the NAD(P)H dehydrogenase (quinone) family.</text>
</comment>
<dbReference type="AlphaFoldDB" id="A0A2T3W8F5"/>
<keyword evidence="6" id="KW-1185">Reference proteome</keyword>
<feature type="region of interest" description="Disordered" evidence="3">
    <location>
        <begin position="183"/>
        <end position="203"/>
    </location>
</feature>
<comment type="caution">
    <text evidence="5">The sequence shown here is derived from an EMBL/GenBank/DDBJ whole genome shotgun (WGS) entry which is preliminary data.</text>
</comment>
<accession>A0A2T3W8F5</accession>
<dbReference type="InterPro" id="IPR029039">
    <property type="entry name" value="Flavoprotein-like_sf"/>
</dbReference>
<reference evidence="5 6" key="1">
    <citation type="submission" date="2018-03" db="EMBL/GenBank/DDBJ databases">
        <title>Draft genome of Deinococcus sp. OD32.</title>
        <authorList>
            <person name="Wang X.-P."/>
            <person name="Du Z.-J."/>
        </authorList>
    </citation>
    <scope>NUCLEOTIDE SEQUENCE [LARGE SCALE GENOMIC DNA]</scope>
    <source>
        <strain evidence="5 6">OD32</strain>
    </source>
</reference>
<dbReference type="Gene3D" id="3.40.50.360">
    <property type="match status" value="1"/>
</dbReference>
<dbReference type="InterPro" id="IPR051545">
    <property type="entry name" value="NAD(P)H_dehydrogenase_qn"/>
</dbReference>
<proteinExistence type="inferred from homology"/>
<dbReference type="RefSeq" id="WP_107137763.1">
    <property type="nucleotide sequence ID" value="NZ_PYSV01000007.1"/>
</dbReference>
<dbReference type="EMBL" id="PYSV01000007">
    <property type="protein sequence ID" value="PTA68169.1"/>
    <property type="molecule type" value="Genomic_DNA"/>
</dbReference>
<gene>
    <name evidence="5" type="ORF">C8263_08845</name>
</gene>
<evidence type="ECO:0000313" key="6">
    <source>
        <dbReference type="Proteomes" id="UP000240317"/>
    </source>
</evidence>
<evidence type="ECO:0000313" key="5">
    <source>
        <dbReference type="EMBL" id="PTA68169.1"/>
    </source>
</evidence>
<keyword evidence="2" id="KW-0560">Oxidoreductase</keyword>
<organism evidence="5 6">
    <name type="scientific">Deinococcus arcticus</name>
    <dbReference type="NCBI Taxonomy" id="2136176"/>
    <lineage>
        <taxon>Bacteria</taxon>
        <taxon>Thermotogati</taxon>
        <taxon>Deinococcota</taxon>
        <taxon>Deinococci</taxon>
        <taxon>Deinococcales</taxon>
        <taxon>Deinococcaceae</taxon>
        <taxon>Deinococcus</taxon>
    </lineage>
</organism>
<dbReference type="GO" id="GO:0005829">
    <property type="term" value="C:cytosol"/>
    <property type="evidence" value="ECO:0007669"/>
    <property type="project" value="TreeGrafter"/>
</dbReference>
<dbReference type="Pfam" id="PF02525">
    <property type="entry name" value="Flavodoxin_2"/>
    <property type="match status" value="1"/>
</dbReference>
<dbReference type="PANTHER" id="PTHR10204">
    <property type="entry name" value="NAD P H OXIDOREDUCTASE-RELATED"/>
    <property type="match status" value="1"/>
</dbReference>
<protein>
    <submittedName>
        <fullName evidence="5">NAD(P)H dehydrogenase</fullName>
    </submittedName>
</protein>
<evidence type="ECO:0000256" key="2">
    <source>
        <dbReference type="ARBA" id="ARBA00023002"/>
    </source>
</evidence>
<sequence length="203" mass="22305">MSTLVINAHPNPGSFCRALAEHYAEGARTAGPADVIHLAELTFDPILHRSYQGSQALEPDLERVQALLRGCTHLCVVYPVWWGGPPALLKGFLDRTFLPGFAFRYRGRGLPEQLLRGRRARVLVTSDSPRWYLHLTGDSAVRSVKNSTLAFSGFRPVQATRLGPVRTSTPDQRARWLAQAGLLGQRDGQRARREGAQGTAAPA</sequence>
<evidence type="ECO:0000259" key="4">
    <source>
        <dbReference type="Pfam" id="PF02525"/>
    </source>
</evidence>
<dbReference type="OrthoDB" id="9798454at2"/>
<evidence type="ECO:0000256" key="1">
    <source>
        <dbReference type="ARBA" id="ARBA00006252"/>
    </source>
</evidence>
<dbReference type="GO" id="GO:0003955">
    <property type="term" value="F:NAD(P)H dehydrogenase (quinone) activity"/>
    <property type="evidence" value="ECO:0007669"/>
    <property type="project" value="TreeGrafter"/>
</dbReference>